<feature type="compositionally biased region" description="Basic residues" evidence="1">
    <location>
        <begin position="264"/>
        <end position="281"/>
    </location>
</feature>
<name>A0AAW0BT27_9AGAR</name>
<accession>A0AAW0BT27</accession>
<keyword evidence="3" id="KW-1185">Reference proteome</keyword>
<proteinExistence type="predicted"/>
<comment type="caution">
    <text evidence="2">The sequence shown here is derived from an EMBL/GenBank/DDBJ whole genome shotgun (WGS) entry which is preliminary data.</text>
</comment>
<feature type="compositionally biased region" description="Polar residues" evidence="1">
    <location>
        <begin position="801"/>
        <end position="812"/>
    </location>
</feature>
<feature type="compositionally biased region" description="Polar residues" evidence="1">
    <location>
        <begin position="720"/>
        <end position="743"/>
    </location>
</feature>
<feature type="compositionally biased region" description="Polar residues" evidence="1">
    <location>
        <begin position="213"/>
        <end position="230"/>
    </location>
</feature>
<feature type="region of interest" description="Disordered" evidence="1">
    <location>
        <begin position="558"/>
        <end position="605"/>
    </location>
</feature>
<feature type="region of interest" description="Disordered" evidence="1">
    <location>
        <begin position="1"/>
        <end position="31"/>
    </location>
</feature>
<protein>
    <submittedName>
        <fullName evidence="2">SERTA domain-containing protein 3</fullName>
    </submittedName>
</protein>
<feature type="compositionally biased region" description="Acidic residues" evidence="1">
    <location>
        <begin position="675"/>
        <end position="691"/>
    </location>
</feature>
<evidence type="ECO:0000256" key="1">
    <source>
        <dbReference type="SAM" id="MobiDB-lite"/>
    </source>
</evidence>
<evidence type="ECO:0000313" key="3">
    <source>
        <dbReference type="Proteomes" id="UP001383192"/>
    </source>
</evidence>
<feature type="compositionally biased region" description="Polar residues" evidence="1">
    <location>
        <begin position="142"/>
        <end position="154"/>
    </location>
</feature>
<organism evidence="2 3">
    <name type="scientific">Paramarasmius palmivorus</name>
    <dbReference type="NCBI Taxonomy" id="297713"/>
    <lineage>
        <taxon>Eukaryota</taxon>
        <taxon>Fungi</taxon>
        <taxon>Dikarya</taxon>
        <taxon>Basidiomycota</taxon>
        <taxon>Agaricomycotina</taxon>
        <taxon>Agaricomycetes</taxon>
        <taxon>Agaricomycetidae</taxon>
        <taxon>Agaricales</taxon>
        <taxon>Marasmiineae</taxon>
        <taxon>Marasmiaceae</taxon>
        <taxon>Paramarasmius</taxon>
    </lineage>
</organism>
<feature type="compositionally biased region" description="Low complexity" evidence="1">
    <location>
        <begin position="825"/>
        <end position="853"/>
    </location>
</feature>
<dbReference type="Proteomes" id="UP001383192">
    <property type="component" value="Unassembled WGS sequence"/>
</dbReference>
<feature type="compositionally biased region" description="Low complexity" evidence="1">
    <location>
        <begin position="558"/>
        <end position="573"/>
    </location>
</feature>
<feature type="compositionally biased region" description="Low complexity" evidence="1">
    <location>
        <begin position="779"/>
        <end position="800"/>
    </location>
</feature>
<evidence type="ECO:0000313" key="2">
    <source>
        <dbReference type="EMBL" id="KAK7030291.1"/>
    </source>
</evidence>
<feature type="region of interest" description="Disordered" evidence="1">
    <location>
        <begin position="779"/>
        <end position="888"/>
    </location>
</feature>
<feature type="compositionally biased region" description="Basic and acidic residues" evidence="1">
    <location>
        <begin position="9"/>
        <end position="19"/>
    </location>
</feature>
<feature type="region of interest" description="Disordered" evidence="1">
    <location>
        <begin position="670"/>
        <end position="747"/>
    </location>
</feature>
<dbReference type="EMBL" id="JAYKXP010000079">
    <property type="protein sequence ID" value="KAK7030291.1"/>
    <property type="molecule type" value="Genomic_DNA"/>
</dbReference>
<feature type="region of interest" description="Disordered" evidence="1">
    <location>
        <begin position="85"/>
        <end position="288"/>
    </location>
</feature>
<reference evidence="2 3" key="1">
    <citation type="submission" date="2024-01" db="EMBL/GenBank/DDBJ databases">
        <title>A draft genome for a cacao thread blight-causing isolate of Paramarasmius palmivorus.</title>
        <authorList>
            <person name="Baruah I.K."/>
            <person name="Bukari Y."/>
            <person name="Amoako-Attah I."/>
            <person name="Meinhardt L.W."/>
            <person name="Bailey B.A."/>
            <person name="Cohen S.P."/>
        </authorList>
    </citation>
    <scope>NUCLEOTIDE SEQUENCE [LARGE SCALE GENOMIC DNA]</scope>
    <source>
        <strain evidence="2 3">GH-12</strain>
    </source>
</reference>
<dbReference type="AlphaFoldDB" id="A0AAW0BT27"/>
<feature type="compositionally biased region" description="Basic and acidic residues" evidence="1">
    <location>
        <begin position="701"/>
        <end position="719"/>
    </location>
</feature>
<gene>
    <name evidence="2" type="primary">RBT1_15</name>
    <name evidence="2" type="ORF">VNI00_014308</name>
</gene>
<feature type="compositionally biased region" description="Low complexity" evidence="1">
    <location>
        <begin position="866"/>
        <end position="888"/>
    </location>
</feature>
<sequence>MGNSRRKSDKSQKKPEKRGNPGLFQGEPLGDLEGWVGEYISSRGNRAPFWARFYGAWRTKYPSLNASEKEELRLLKLRLGIKDALVDREVLPSDGEEDTTSAANNAGPSTEDVPNGPVAEPETSAAAAIGTPNTHEDLPSDPNATTNDHSSSEPSVAGALDASSEAPGGPNIPLESDKAPCESSITQSEGSHKSTLDLVEAPSDASPVPANPVENSEASSETVINNSTSVKDTDVVPGASGIQTTQPLAIDSDSDSDTDTSNNKSKKNKNKKNKNRKKKKRTEAENILIARGATDERLKTWFSTRAVKEGRNKEDWDGFMSHFNKDHGSVPRHVPDYKIYEGQEQFKEKIDRKVSEKYGENLGEREWLSAHVAAAKELFEMEDDETKAEMRQKGKEVYQSRRAAYDKLVNGEGLTDPSQVDALRDQMSAKLESLINGIAKSTNCYISFLAIGYNGEGASEDDAFFCNILAGATPEPEPRKFDQWDPVGYKMHHVRSFAEFVKSCSRLQKGYPASPPQHTPDIVERSKADDIIAPTVDIRPTDSSTLAAHSSCATAMAVSSTSSTQAVAASSSLPRKRSRRNSNSSDDTTHSPTPELSDGDDNDQIRDVDAVDYGECGIKLTKGRRMGKNLALELKTMSRKDRTRHMLVYSKYNQRELDREDKKAKIRLESMLQQDSEEEDDGKVERDEELAASEPVKGKGKSKEYTRPKTKRLRTEKDTQTPLQSTLPLPTATNIDHSSTSIPDTEVGARVTATGTGNAQASASALITIDGDADVYATARSSGGATSSARATARGSGQRSDSVTSSAINVDTKSAPPSPVKVSDGPLASNNSLLSPSPAGPSPSHTPSLPPTSNDSGSANEKARKSPSSSQLSSSRPPSSSSSSSLQKIPSWFPPLKKFLLSNISGSDWVQAIDCWEDLERGFGFVNQRQTLPTEKRPDAVTFWAKRARKSGTPPDAQDAKSFGPAVLAWWSSMMPDWRTKDAEGQWLRAGEGSWGSLRCPGANGLLSILACLKWWLLAEGDGSEASTGNASASWHSLLEDVVWVMTELKKAEESPVRKKQRTD</sequence>